<feature type="domain" description="SnoaL-like" evidence="1">
    <location>
        <begin position="22"/>
        <end position="148"/>
    </location>
</feature>
<gene>
    <name evidence="2" type="ORF">ACFYNQ_41320</name>
</gene>
<evidence type="ECO:0000313" key="2">
    <source>
        <dbReference type="EMBL" id="MFE9604972.1"/>
    </source>
</evidence>
<dbReference type="InterPro" id="IPR037401">
    <property type="entry name" value="SnoaL-like"/>
</dbReference>
<evidence type="ECO:0000259" key="1">
    <source>
        <dbReference type="Pfam" id="PF13577"/>
    </source>
</evidence>
<dbReference type="Gene3D" id="3.10.450.50">
    <property type="match status" value="1"/>
</dbReference>
<reference evidence="2 3" key="1">
    <citation type="submission" date="2024-10" db="EMBL/GenBank/DDBJ databases">
        <title>The Natural Products Discovery Center: Release of the First 8490 Sequenced Strains for Exploring Actinobacteria Biosynthetic Diversity.</title>
        <authorList>
            <person name="Kalkreuter E."/>
            <person name="Kautsar S.A."/>
            <person name="Yang D."/>
            <person name="Bader C.D."/>
            <person name="Teijaro C.N."/>
            <person name="Fluegel L."/>
            <person name="Davis C.M."/>
            <person name="Simpson J.R."/>
            <person name="Lauterbach L."/>
            <person name="Steele A.D."/>
            <person name="Gui C."/>
            <person name="Meng S."/>
            <person name="Li G."/>
            <person name="Viehrig K."/>
            <person name="Ye F."/>
            <person name="Su P."/>
            <person name="Kiefer A.F."/>
            <person name="Nichols A."/>
            <person name="Cepeda A.J."/>
            <person name="Yan W."/>
            <person name="Fan B."/>
            <person name="Jiang Y."/>
            <person name="Adhikari A."/>
            <person name="Zheng C.-J."/>
            <person name="Schuster L."/>
            <person name="Cowan T.M."/>
            <person name="Smanski M.J."/>
            <person name="Chevrette M.G."/>
            <person name="De Carvalho L.P.S."/>
            <person name="Shen B."/>
        </authorList>
    </citation>
    <scope>NUCLEOTIDE SEQUENCE [LARGE SCALE GENOMIC DNA]</scope>
    <source>
        <strain evidence="2 3">NPDC006488</strain>
    </source>
</reference>
<protein>
    <submittedName>
        <fullName evidence="2">Nuclear transport factor 2 family protein</fullName>
    </submittedName>
</protein>
<dbReference type="InterPro" id="IPR032710">
    <property type="entry name" value="NTF2-like_dom_sf"/>
</dbReference>
<dbReference type="SUPFAM" id="SSF54427">
    <property type="entry name" value="NTF2-like"/>
    <property type="match status" value="1"/>
</dbReference>
<dbReference type="CDD" id="cd00531">
    <property type="entry name" value="NTF2_like"/>
    <property type="match status" value="1"/>
</dbReference>
<keyword evidence="3" id="KW-1185">Reference proteome</keyword>
<accession>A0ABW6MI28</accession>
<sequence length="175" mass="18801">MSESDELAQLRATVESLAAKVRALEDQVEITQLVAQYGPAVDSGSGEAAAALWTADGVFDAIPHLRMEGRDGIVGMVHGPGHQSVIHNGCGHVLTAPHIVVDGDHATGRSHALHLRWDADAGRFWVFQVSANTWRWVRTSEGWRIAERINANLDGTDGPRAMLAPPANSIALEQS</sequence>
<dbReference type="EMBL" id="JBIAHM010000018">
    <property type="protein sequence ID" value="MFE9604972.1"/>
    <property type="molecule type" value="Genomic_DNA"/>
</dbReference>
<comment type="caution">
    <text evidence="2">The sequence shown here is derived from an EMBL/GenBank/DDBJ whole genome shotgun (WGS) entry which is preliminary data.</text>
</comment>
<proteinExistence type="predicted"/>
<organism evidence="2 3">
    <name type="scientific">Streptomyces hokutonensis</name>
    <dbReference type="NCBI Taxonomy" id="1306990"/>
    <lineage>
        <taxon>Bacteria</taxon>
        <taxon>Bacillati</taxon>
        <taxon>Actinomycetota</taxon>
        <taxon>Actinomycetes</taxon>
        <taxon>Kitasatosporales</taxon>
        <taxon>Streptomycetaceae</taxon>
        <taxon>Streptomyces</taxon>
    </lineage>
</organism>
<dbReference type="Pfam" id="PF13577">
    <property type="entry name" value="SnoaL_4"/>
    <property type="match status" value="1"/>
</dbReference>
<evidence type="ECO:0000313" key="3">
    <source>
        <dbReference type="Proteomes" id="UP001601303"/>
    </source>
</evidence>
<dbReference type="Proteomes" id="UP001601303">
    <property type="component" value="Unassembled WGS sequence"/>
</dbReference>
<name>A0ABW6MI28_9ACTN</name>
<dbReference type="RefSeq" id="WP_388113815.1">
    <property type="nucleotide sequence ID" value="NZ_JBIAHM010000018.1"/>
</dbReference>